<dbReference type="Pfam" id="PF13350">
    <property type="entry name" value="Y_phosphatase3"/>
    <property type="match status" value="1"/>
</dbReference>
<evidence type="ECO:0000313" key="1">
    <source>
        <dbReference type="EMBL" id="MBD3708050.1"/>
    </source>
</evidence>
<dbReference type="AlphaFoldDB" id="A0A927DJ50"/>
<dbReference type="Proteomes" id="UP000657739">
    <property type="component" value="Unassembled WGS sequence"/>
</dbReference>
<proteinExistence type="predicted"/>
<dbReference type="Gene3D" id="3.90.190.10">
    <property type="entry name" value="Protein tyrosine phosphatase superfamily"/>
    <property type="match status" value="1"/>
</dbReference>
<accession>A0A927DJ50</accession>
<dbReference type="SUPFAM" id="SSF52799">
    <property type="entry name" value="(Phosphotyrosine protein) phosphatases II"/>
    <property type="match status" value="1"/>
</dbReference>
<dbReference type="GO" id="GO:0004721">
    <property type="term" value="F:phosphoprotein phosphatase activity"/>
    <property type="evidence" value="ECO:0007669"/>
    <property type="project" value="InterPro"/>
</dbReference>
<sequence length="288" mass="31080">MTSSLSRHPAFFIPAGRHQFSRLGGQLAADGRRVRSGKLLRSGALNRLTAEDLNHLDTLPLSRVLDYRDPGEVARTPDKLSPLTHYLNAPANPPVSEVNAKVTELNAATLNALNGEQFMLQLYRQLPFNNPAYRQLAAPADHAFEGALLQHCAVGKDRTGVGCALTLFAVGCDSETVMEEYLLTHGMLTQVEASDVGAARQRPHCPRAPKPGGYSDGKESYLAAALSAIHQRYGTVDAPAGGRVPAYRAGSRRAAGPAAGRVTARYPRGERCFGRLPDRGSRGDREKM</sequence>
<dbReference type="EMBL" id="JACXTE010000001">
    <property type="protein sequence ID" value="MBD3708050.1"/>
    <property type="molecule type" value="Genomic_DNA"/>
</dbReference>
<gene>
    <name evidence="1" type="ORF">IE987_10580</name>
</gene>
<evidence type="ECO:0000313" key="2">
    <source>
        <dbReference type="Proteomes" id="UP000657739"/>
    </source>
</evidence>
<organism evidence="1 2">
    <name type="scientific">Klebsiella pneumoniae</name>
    <dbReference type="NCBI Taxonomy" id="573"/>
    <lineage>
        <taxon>Bacteria</taxon>
        <taxon>Pseudomonadati</taxon>
        <taxon>Pseudomonadota</taxon>
        <taxon>Gammaproteobacteria</taxon>
        <taxon>Enterobacterales</taxon>
        <taxon>Enterobacteriaceae</taxon>
        <taxon>Klebsiella/Raoultella group</taxon>
        <taxon>Klebsiella</taxon>
        <taxon>Klebsiella pneumoniae complex</taxon>
    </lineage>
</organism>
<dbReference type="InterPro" id="IPR026893">
    <property type="entry name" value="Tyr/Ser_Pase_IphP-type"/>
</dbReference>
<name>A0A927DJ50_KLEPN</name>
<dbReference type="InterPro" id="IPR029021">
    <property type="entry name" value="Prot-tyrosine_phosphatase-like"/>
</dbReference>
<comment type="caution">
    <text evidence="1">The sequence shown here is derived from an EMBL/GenBank/DDBJ whole genome shotgun (WGS) entry which is preliminary data.</text>
</comment>
<reference evidence="1" key="1">
    <citation type="submission" date="2020-07" db="EMBL/GenBank/DDBJ databases">
        <title>Clinical and genomic characterization of carbapenemase-producing Enterobacterales causing secondary infections during the COVID-19 crisis at a New York City hospital.</title>
        <authorList>
            <person name="Gomez-Simmonds A."/>
            <person name="Annavajhala M.K."/>
            <person name="Uhlemann A.-C."/>
        </authorList>
    </citation>
    <scope>NUCLEOTIDE SEQUENCE</scope>
    <source>
        <strain evidence="1">NK1593</strain>
    </source>
</reference>
<protein>
    <submittedName>
        <fullName evidence="1">Tyrosine-protein phosphatase</fullName>
    </submittedName>
</protein>